<dbReference type="EMBL" id="JAQQWM010000007">
    <property type="protein sequence ID" value="KAK8057588.1"/>
    <property type="molecule type" value="Genomic_DNA"/>
</dbReference>
<evidence type="ECO:0000313" key="1">
    <source>
        <dbReference type="EMBL" id="KAK8057588.1"/>
    </source>
</evidence>
<keyword evidence="2" id="KW-1185">Reference proteome</keyword>
<dbReference type="Proteomes" id="UP001446871">
    <property type="component" value="Unassembled WGS sequence"/>
</dbReference>
<gene>
    <name evidence="1" type="ORF">PG996_011525</name>
</gene>
<proteinExistence type="predicted"/>
<accession>A0ABR1UI58</accession>
<sequence length="389" mass="43829">MHAQLDSQFMSAPAETRRAIYQHIVTSSSIHIFLSPQGHLQVSTCLEPSISPPLGGFHQTPSERRRCPKNAGENDPTFARRLMSSWGPHWECEEASQARDLDCTSNLLSVCKKMFLDVWTMVLERATINVTDLATLELLSRMPTEEAPGSSHLWNLANYAYPLIQRLQVTLWLPLAVFEALAGLQEDHLACAAQYVGDDTTAVACALWARSWPAVGQLPQLRNLHVWLDHDGSSSWSHVRERQVVGTGSVAVLAAHLQDRARAGNLPPVEVLFNLPKLHPAFARPETHYVTQSPPPPFAIERRFRQNTHGEIGADGILRIKHEMDFPITKMLVIIFKYNNDPDGDWEAVTEDDIREVEDYETMLWKRGSDVNAYFEDMSSFGETSWAHI</sequence>
<organism evidence="1 2">
    <name type="scientific">Apiospora saccharicola</name>
    <dbReference type="NCBI Taxonomy" id="335842"/>
    <lineage>
        <taxon>Eukaryota</taxon>
        <taxon>Fungi</taxon>
        <taxon>Dikarya</taxon>
        <taxon>Ascomycota</taxon>
        <taxon>Pezizomycotina</taxon>
        <taxon>Sordariomycetes</taxon>
        <taxon>Xylariomycetidae</taxon>
        <taxon>Amphisphaeriales</taxon>
        <taxon>Apiosporaceae</taxon>
        <taxon>Apiospora</taxon>
    </lineage>
</organism>
<comment type="caution">
    <text evidence="1">The sequence shown here is derived from an EMBL/GenBank/DDBJ whole genome shotgun (WGS) entry which is preliminary data.</text>
</comment>
<evidence type="ECO:0000313" key="2">
    <source>
        <dbReference type="Proteomes" id="UP001446871"/>
    </source>
</evidence>
<name>A0ABR1UI58_9PEZI</name>
<protein>
    <submittedName>
        <fullName evidence="1">Uncharacterized protein</fullName>
    </submittedName>
</protein>
<reference evidence="1 2" key="1">
    <citation type="submission" date="2023-01" db="EMBL/GenBank/DDBJ databases">
        <title>Analysis of 21 Apiospora genomes using comparative genomics revels a genus with tremendous synthesis potential of carbohydrate active enzymes and secondary metabolites.</title>
        <authorList>
            <person name="Sorensen T."/>
        </authorList>
    </citation>
    <scope>NUCLEOTIDE SEQUENCE [LARGE SCALE GENOMIC DNA]</scope>
    <source>
        <strain evidence="1 2">CBS 83171</strain>
    </source>
</reference>